<evidence type="ECO:0000259" key="2">
    <source>
        <dbReference type="Pfam" id="PF00174"/>
    </source>
</evidence>
<dbReference type="InterPro" id="IPR000572">
    <property type="entry name" value="OxRdtase_Mopterin-bd_dom"/>
</dbReference>
<reference evidence="3 4" key="1">
    <citation type="submission" date="2018-03" db="EMBL/GenBank/DDBJ databases">
        <title>Comparative genomics illustrates the genes involved in a hyperalkaliphilic mechanisms of Serpentinomonas isolated from highly-alkaline calcium-rich serpentinized springs.</title>
        <authorList>
            <person name="Suzuki S."/>
            <person name="Ishii S."/>
            <person name="Walworth N."/>
            <person name="Bird L."/>
            <person name="Kuenen J.G."/>
            <person name="Nealson K.H."/>
        </authorList>
    </citation>
    <scope>NUCLEOTIDE SEQUENCE [LARGE SCALE GENOMIC DNA]</scope>
    <source>
        <strain evidence="3 4">83</strain>
    </source>
</reference>
<gene>
    <name evidence="3" type="ORF">C6P61_02590</name>
</gene>
<evidence type="ECO:0000256" key="1">
    <source>
        <dbReference type="SAM" id="SignalP"/>
    </source>
</evidence>
<accession>A0A2S9KHW9</accession>
<dbReference type="Gene3D" id="3.90.420.10">
    <property type="entry name" value="Oxidoreductase, molybdopterin-binding domain"/>
    <property type="match status" value="1"/>
</dbReference>
<dbReference type="Pfam" id="PF00174">
    <property type="entry name" value="Oxidored_molyb"/>
    <property type="match status" value="1"/>
</dbReference>
<evidence type="ECO:0000313" key="4">
    <source>
        <dbReference type="Proteomes" id="UP000238326"/>
    </source>
</evidence>
<feature type="chain" id="PRO_5015773703" evidence="1">
    <location>
        <begin position="36"/>
        <end position="190"/>
    </location>
</feature>
<dbReference type="AlphaFoldDB" id="A0A2S9KHW9"/>
<dbReference type="SUPFAM" id="SSF56524">
    <property type="entry name" value="Oxidoreductase molybdopterin-binding domain"/>
    <property type="match status" value="1"/>
</dbReference>
<dbReference type="EMBL" id="PVLR01000007">
    <property type="protein sequence ID" value="PRD70042.1"/>
    <property type="molecule type" value="Genomic_DNA"/>
</dbReference>
<protein>
    <submittedName>
        <fullName evidence="3">Molybdopterin-binding protein</fullName>
    </submittedName>
</protein>
<evidence type="ECO:0000313" key="3">
    <source>
        <dbReference type="EMBL" id="PRD70042.1"/>
    </source>
</evidence>
<name>A0A2S9KHW9_9BURK</name>
<proteinExistence type="predicted"/>
<keyword evidence="4" id="KW-1185">Reference proteome</keyword>
<keyword evidence="1" id="KW-0732">Signal</keyword>
<dbReference type="InterPro" id="IPR036374">
    <property type="entry name" value="OxRdtase_Mopterin-bd_sf"/>
</dbReference>
<feature type="domain" description="Oxidoreductase molybdopterin-binding" evidence="2">
    <location>
        <begin position="56"/>
        <end position="164"/>
    </location>
</feature>
<dbReference type="OrthoDB" id="9798763at2"/>
<sequence>MNLVGRRLTRSALSHCLTAAGLLLVNALCGHHASAQSRTTGGTTRTASVAAAHFTLQIDGAIRTPDGARLIQLDSAAIRARPQQTVTTHTPWHDGTMTFSGPRLWDLLEPLKPTGKSLHITALNDYSVDIPLSDLQRYQPVLAWQLNGKALSVRDKGPLFLIYPFDAHPELHNQLYYGRSIWQIKRITIE</sequence>
<organism evidence="3 4">
    <name type="scientific">Malikia spinosa</name>
    <dbReference type="NCBI Taxonomy" id="86180"/>
    <lineage>
        <taxon>Bacteria</taxon>
        <taxon>Pseudomonadati</taxon>
        <taxon>Pseudomonadota</taxon>
        <taxon>Betaproteobacteria</taxon>
        <taxon>Burkholderiales</taxon>
        <taxon>Comamonadaceae</taxon>
        <taxon>Malikia</taxon>
    </lineage>
</organism>
<feature type="signal peptide" evidence="1">
    <location>
        <begin position="1"/>
        <end position="35"/>
    </location>
</feature>
<dbReference type="Proteomes" id="UP000238326">
    <property type="component" value="Unassembled WGS sequence"/>
</dbReference>
<comment type="caution">
    <text evidence="3">The sequence shown here is derived from an EMBL/GenBank/DDBJ whole genome shotgun (WGS) entry which is preliminary data.</text>
</comment>